<keyword evidence="1" id="KW-0812">Transmembrane</keyword>
<protein>
    <submittedName>
        <fullName evidence="3">PACE efflux transporter</fullName>
    </submittedName>
</protein>
<comment type="caution">
    <text evidence="3">The sequence shown here is derived from an EMBL/GenBank/DDBJ whole genome shotgun (WGS) entry which is preliminary data.</text>
</comment>
<evidence type="ECO:0000259" key="2">
    <source>
        <dbReference type="Pfam" id="PF05232"/>
    </source>
</evidence>
<keyword evidence="4" id="KW-1185">Reference proteome</keyword>
<organism evidence="3 4">
    <name type="scientific">Sedimentitalea arenosa</name>
    <dbReference type="NCBI Taxonomy" id="2798803"/>
    <lineage>
        <taxon>Bacteria</taxon>
        <taxon>Pseudomonadati</taxon>
        <taxon>Pseudomonadota</taxon>
        <taxon>Alphaproteobacteria</taxon>
        <taxon>Rhodobacterales</taxon>
        <taxon>Paracoccaceae</taxon>
        <taxon>Sedimentitalea</taxon>
    </lineage>
</organism>
<dbReference type="RefSeq" id="WP_199025002.1">
    <property type="nucleotide sequence ID" value="NZ_JAELVR010000007.1"/>
</dbReference>
<evidence type="ECO:0000313" key="4">
    <source>
        <dbReference type="Proteomes" id="UP000619079"/>
    </source>
</evidence>
<keyword evidence="1" id="KW-0472">Membrane</keyword>
<evidence type="ECO:0000313" key="3">
    <source>
        <dbReference type="EMBL" id="MBJ6372125.1"/>
    </source>
</evidence>
<feature type="transmembrane region" description="Helical" evidence="1">
    <location>
        <begin position="78"/>
        <end position="99"/>
    </location>
</feature>
<proteinExistence type="predicted"/>
<dbReference type="InterPro" id="IPR007896">
    <property type="entry name" value="BTP_bacteria"/>
</dbReference>
<sequence length="142" mass="16215">MRSTADRIRQAFSFEIIGLLIVTPLFAWIFGHPIAEIGVLALIGATAATGWNYAFNLVFDHAVRRWRGTPHKSFALRVAHAVLFETTLLIILLPIFAWWLQVSLLTALVMDLSFAGFYMIYTFVFTWAYDTLFPPRERLCST</sequence>
<feature type="domain" description="Chlorhexidine efflux transporter" evidence="2">
    <location>
        <begin position="2"/>
        <end position="65"/>
    </location>
</feature>
<dbReference type="EMBL" id="JAELVR010000007">
    <property type="protein sequence ID" value="MBJ6372125.1"/>
    <property type="molecule type" value="Genomic_DNA"/>
</dbReference>
<dbReference type="NCBIfam" id="NF033664">
    <property type="entry name" value="PACE_transport"/>
    <property type="match status" value="1"/>
</dbReference>
<dbReference type="InterPro" id="IPR058208">
    <property type="entry name" value="PACE"/>
</dbReference>
<dbReference type="Proteomes" id="UP000619079">
    <property type="component" value="Unassembled WGS sequence"/>
</dbReference>
<accession>A0A8J7J605</accession>
<evidence type="ECO:0000256" key="1">
    <source>
        <dbReference type="SAM" id="Phobius"/>
    </source>
</evidence>
<keyword evidence="1" id="KW-1133">Transmembrane helix</keyword>
<feature type="domain" description="Chlorhexidine efflux transporter" evidence="2">
    <location>
        <begin position="72"/>
        <end position="134"/>
    </location>
</feature>
<dbReference type="AlphaFoldDB" id="A0A8J7J605"/>
<feature type="transmembrane region" description="Helical" evidence="1">
    <location>
        <begin position="37"/>
        <end position="58"/>
    </location>
</feature>
<feature type="transmembrane region" description="Helical" evidence="1">
    <location>
        <begin position="105"/>
        <end position="129"/>
    </location>
</feature>
<reference evidence="3" key="1">
    <citation type="submission" date="2020-12" db="EMBL/GenBank/DDBJ databases">
        <title>Sedimentitalea sp. nov., isolated from sand in Incheon.</title>
        <authorList>
            <person name="Kim W."/>
        </authorList>
    </citation>
    <scope>NUCLEOTIDE SEQUENCE</scope>
    <source>
        <strain evidence="3">CAU 1593</strain>
    </source>
</reference>
<gene>
    <name evidence="3" type="ORF">JF290_11360</name>
</gene>
<feature type="transmembrane region" description="Helical" evidence="1">
    <location>
        <begin position="12"/>
        <end position="31"/>
    </location>
</feature>
<dbReference type="Pfam" id="PF05232">
    <property type="entry name" value="BTP"/>
    <property type="match status" value="2"/>
</dbReference>
<name>A0A8J7J605_9RHOB</name>